<dbReference type="Proteomes" id="UP000198372">
    <property type="component" value="Unassembled WGS sequence"/>
</dbReference>
<evidence type="ECO:0000256" key="1">
    <source>
        <dbReference type="ARBA" id="ARBA00004604"/>
    </source>
</evidence>
<sequence>MATHVNGSVLYESATGLALFSSSFVEEVGKSAKNVQASIDELSKFGKMVKLISFVPFQDAAHALQVANDVSEGWSCRFFFLSAASSSGVWMLGARRSPQVSSASSPPEAATRHLRVVHESLQGLLELNLGKKSGVVLGVEERGLASSIKSILGIDCDTSDRSLELIRGIRLHSEKLLAGLEHGDMSRSQLGLGHAYSRAKVKFNVNRSDNMIIQAIALLDQLDKDVNLFAMRVREWYGWHFPELVKIVPDNYQYAKVISFIGDKTTLSDDSVEGLTELLENNDVLARNVVDAARTSMGTDISPIDHLNIKNFASRVIHLFEYRKSLQAYLSEKMGVVAPNLASLIGDTVGARLISHAGSLTNLSKYPASTVQILGAEKALFRALKTKGNTPKYGLIYHSTFIGRAGTKNKGRISRFLANKCSIASRIDCFSDAPSTKFGEVLRGQVEERLAFYESGANPTKNAVAMRKALDLVKAENTGKDVEEVALPGMDVDEDEAEKPKKKKDKKRKAAEENDVEPSKKVKAVEAIEDDGEAAKKEAKRLKMLAKAAQKAAEELEAVTEDKKEKKDKKDKKEKKEKKNKKDKKAKA</sequence>
<organism evidence="9 10">
    <name type="scientific">Microbotryum intermedium</name>
    <dbReference type="NCBI Taxonomy" id="269621"/>
    <lineage>
        <taxon>Eukaryota</taxon>
        <taxon>Fungi</taxon>
        <taxon>Dikarya</taxon>
        <taxon>Basidiomycota</taxon>
        <taxon>Pucciniomycotina</taxon>
        <taxon>Microbotryomycetes</taxon>
        <taxon>Microbotryales</taxon>
        <taxon>Microbotryaceae</taxon>
        <taxon>Microbotryum</taxon>
    </lineage>
</organism>
<dbReference type="InterPro" id="IPR042239">
    <property type="entry name" value="Nop_C"/>
</dbReference>
<dbReference type="STRING" id="269621.A0A238FIW0"/>
<dbReference type="AlphaFoldDB" id="A0A238FIW0"/>
<dbReference type="PANTHER" id="PTHR10894:SF0">
    <property type="entry name" value="NUCLEOLAR PROTEIN 56"/>
    <property type="match status" value="1"/>
</dbReference>
<dbReference type="Gene3D" id="1.10.246.90">
    <property type="entry name" value="Nop domain"/>
    <property type="match status" value="1"/>
</dbReference>
<accession>A0A238FIW0</accession>
<evidence type="ECO:0000256" key="7">
    <source>
        <dbReference type="SAM" id="MobiDB-lite"/>
    </source>
</evidence>
<dbReference type="GO" id="GO:0042254">
    <property type="term" value="P:ribosome biogenesis"/>
    <property type="evidence" value="ECO:0007669"/>
    <property type="project" value="UniProtKB-KW"/>
</dbReference>
<comment type="similarity">
    <text evidence="2">Belongs to the NOP5/NOP56 family.</text>
</comment>
<comment type="function">
    <text evidence="6">Required for 60S ribosomal subunit synthesis.</text>
</comment>
<dbReference type="Gene3D" id="1.10.287.4070">
    <property type="match status" value="1"/>
</dbReference>
<dbReference type="Pfam" id="PF08156">
    <property type="entry name" value="NOP5NT"/>
    <property type="match status" value="1"/>
</dbReference>
<keyword evidence="3" id="KW-0690">Ribosome biogenesis</keyword>
<protein>
    <recommendedName>
        <fullName evidence="5">Nucleolar protein 56</fullName>
    </recommendedName>
</protein>
<dbReference type="GO" id="GO:0031428">
    <property type="term" value="C:box C/D methylation guide snoRNP complex"/>
    <property type="evidence" value="ECO:0007669"/>
    <property type="project" value="InterPro"/>
</dbReference>
<reference evidence="10" key="1">
    <citation type="submission" date="2016-09" db="EMBL/GenBank/DDBJ databases">
        <authorList>
            <person name="Jeantristanb JTB J.-T."/>
            <person name="Ricardo R."/>
        </authorList>
    </citation>
    <scope>NUCLEOTIDE SEQUENCE [LARGE SCALE GENOMIC DNA]</scope>
</reference>
<dbReference type="PANTHER" id="PTHR10894">
    <property type="entry name" value="NUCLEOLAR PROTEIN 5 NUCLEOLAR PROTEIN NOP5 NOP58"/>
    <property type="match status" value="1"/>
</dbReference>
<evidence type="ECO:0000256" key="2">
    <source>
        <dbReference type="ARBA" id="ARBA00009211"/>
    </source>
</evidence>
<dbReference type="GO" id="GO:0030515">
    <property type="term" value="F:snoRNA binding"/>
    <property type="evidence" value="ECO:0007669"/>
    <property type="project" value="InterPro"/>
</dbReference>
<evidence type="ECO:0000256" key="5">
    <source>
        <dbReference type="ARBA" id="ARBA00040742"/>
    </source>
</evidence>
<dbReference type="EMBL" id="FMSP01000008">
    <property type="protein sequence ID" value="SCV72091.1"/>
    <property type="molecule type" value="Genomic_DNA"/>
</dbReference>
<dbReference type="FunFam" id="1.10.246.90:FF:000001">
    <property type="entry name" value="Nucleolar protein 56"/>
    <property type="match status" value="1"/>
</dbReference>
<comment type="subcellular location">
    <subcellularLocation>
        <location evidence="1">Nucleus</location>
        <location evidence="1">Nucleolus</location>
    </subcellularLocation>
</comment>
<dbReference type="GO" id="GO:0032040">
    <property type="term" value="C:small-subunit processome"/>
    <property type="evidence" value="ECO:0007669"/>
    <property type="project" value="InterPro"/>
</dbReference>
<dbReference type="FunFam" id="1.10.287.4070:FF:000002">
    <property type="entry name" value="Nucleolar protein 56"/>
    <property type="match status" value="1"/>
</dbReference>
<feature type="region of interest" description="Disordered" evidence="7">
    <location>
        <begin position="544"/>
        <end position="588"/>
    </location>
</feature>
<keyword evidence="10" id="KW-1185">Reference proteome</keyword>
<dbReference type="Pfam" id="PF01798">
    <property type="entry name" value="Nop"/>
    <property type="match status" value="1"/>
</dbReference>
<evidence type="ECO:0000256" key="4">
    <source>
        <dbReference type="ARBA" id="ARBA00023242"/>
    </source>
</evidence>
<dbReference type="InterPro" id="IPR012974">
    <property type="entry name" value="NOP58/56_N"/>
</dbReference>
<evidence type="ECO:0000256" key="3">
    <source>
        <dbReference type="ARBA" id="ARBA00022517"/>
    </source>
</evidence>
<proteinExistence type="inferred from homology"/>
<dbReference type="InterPro" id="IPR012976">
    <property type="entry name" value="NOSIC"/>
</dbReference>
<feature type="region of interest" description="Disordered" evidence="7">
    <location>
        <begin position="484"/>
        <end position="525"/>
    </location>
</feature>
<feature type="compositionally biased region" description="Basic residues" evidence="7">
    <location>
        <begin position="566"/>
        <end position="588"/>
    </location>
</feature>
<evidence type="ECO:0000313" key="10">
    <source>
        <dbReference type="Proteomes" id="UP000198372"/>
    </source>
</evidence>
<dbReference type="InterPro" id="IPR045056">
    <property type="entry name" value="Nop56/Nop58"/>
</dbReference>
<name>A0A238FIW0_9BASI</name>
<evidence type="ECO:0000259" key="8">
    <source>
        <dbReference type="PROSITE" id="PS51358"/>
    </source>
</evidence>
<evidence type="ECO:0000256" key="6">
    <source>
        <dbReference type="ARBA" id="ARBA00056216"/>
    </source>
</evidence>
<dbReference type="InterPro" id="IPR036070">
    <property type="entry name" value="Nop_dom_sf"/>
</dbReference>
<dbReference type="OrthoDB" id="6780543at2759"/>
<evidence type="ECO:0000313" key="9">
    <source>
        <dbReference type="EMBL" id="SCV72091.1"/>
    </source>
</evidence>
<dbReference type="PROSITE" id="PS51358">
    <property type="entry name" value="NOP"/>
    <property type="match status" value="1"/>
</dbReference>
<dbReference type="InterPro" id="IPR002687">
    <property type="entry name" value="Nop_dom"/>
</dbReference>
<dbReference type="SUPFAM" id="SSF89124">
    <property type="entry name" value="Nop domain"/>
    <property type="match status" value="1"/>
</dbReference>
<gene>
    <name evidence="9" type="ORF">BQ2448_4785</name>
</gene>
<keyword evidence="4" id="KW-0539">Nucleus</keyword>
<dbReference type="SMART" id="SM00931">
    <property type="entry name" value="NOSIC"/>
    <property type="match status" value="1"/>
</dbReference>
<feature type="domain" description="Nop" evidence="8">
    <location>
        <begin position="337"/>
        <end position="455"/>
    </location>
</feature>
<feature type="compositionally biased region" description="Basic residues" evidence="7">
    <location>
        <begin position="500"/>
        <end position="509"/>
    </location>
</feature>